<protein>
    <recommendedName>
        <fullName evidence="4">Thiol reductase thioredoxin</fullName>
    </recommendedName>
</protein>
<feature type="chain" id="PRO_5038127427" description="Thiol reductase thioredoxin" evidence="1">
    <location>
        <begin position="22"/>
        <end position="171"/>
    </location>
</feature>
<evidence type="ECO:0008006" key="4">
    <source>
        <dbReference type="Google" id="ProtNLM"/>
    </source>
</evidence>
<dbReference type="EMBL" id="BMIH01000001">
    <property type="protein sequence ID" value="GGB17681.1"/>
    <property type="molecule type" value="Genomic_DNA"/>
</dbReference>
<organism evidence="2 3">
    <name type="scientific">Sphingomonas metalli</name>
    <dbReference type="NCBI Taxonomy" id="1779358"/>
    <lineage>
        <taxon>Bacteria</taxon>
        <taxon>Pseudomonadati</taxon>
        <taxon>Pseudomonadota</taxon>
        <taxon>Alphaproteobacteria</taxon>
        <taxon>Sphingomonadales</taxon>
        <taxon>Sphingomonadaceae</taxon>
        <taxon>Sphingomonas</taxon>
    </lineage>
</organism>
<dbReference type="RefSeq" id="WP_188656992.1">
    <property type="nucleotide sequence ID" value="NZ_BMIH01000001.1"/>
</dbReference>
<evidence type="ECO:0000313" key="3">
    <source>
        <dbReference type="Proteomes" id="UP000623067"/>
    </source>
</evidence>
<reference evidence="2" key="1">
    <citation type="journal article" date="2014" name="Int. J. Syst. Evol. Microbiol.">
        <title>Complete genome sequence of Corynebacterium casei LMG S-19264T (=DSM 44701T), isolated from a smear-ripened cheese.</title>
        <authorList>
            <consortium name="US DOE Joint Genome Institute (JGI-PGF)"/>
            <person name="Walter F."/>
            <person name="Albersmeier A."/>
            <person name="Kalinowski J."/>
            <person name="Ruckert C."/>
        </authorList>
    </citation>
    <scope>NUCLEOTIDE SEQUENCE</scope>
    <source>
        <strain evidence="2">CGMCC 1.15330</strain>
    </source>
</reference>
<feature type="signal peptide" evidence="1">
    <location>
        <begin position="1"/>
        <end position="21"/>
    </location>
</feature>
<dbReference type="AlphaFoldDB" id="A0A916SVC1"/>
<keyword evidence="1" id="KW-0732">Signal</keyword>
<dbReference type="CDD" id="cd02947">
    <property type="entry name" value="TRX_family"/>
    <property type="match status" value="1"/>
</dbReference>
<proteinExistence type="predicted"/>
<dbReference type="Proteomes" id="UP000623067">
    <property type="component" value="Unassembled WGS sequence"/>
</dbReference>
<name>A0A916SVC1_9SPHN</name>
<accession>A0A916SVC1</accession>
<evidence type="ECO:0000313" key="2">
    <source>
        <dbReference type="EMBL" id="GGB17681.1"/>
    </source>
</evidence>
<dbReference type="Gene3D" id="3.40.30.10">
    <property type="entry name" value="Glutaredoxin"/>
    <property type="match status" value="1"/>
</dbReference>
<dbReference type="InterPro" id="IPR036249">
    <property type="entry name" value="Thioredoxin-like_sf"/>
</dbReference>
<gene>
    <name evidence="2" type="ORF">GCM10011380_04020</name>
</gene>
<keyword evidence="3" id="KW-1185">Reference proteome</keyword>
<sequence length="171" mass="18084">MSRRLILSLCATLGIAAAAIAAPVSAPRVPIASFDALPKPLPLPYHAGDAKAQVAAARARALKGHKRLLIDLGGNWCLDCRLLAGVMELPQMRGFVAKHFEVVTVDVGRFDANLNIPAHYGITGRLAGVPALLIVDPKSDRLINKGRETALADARSLTPQALADWLAGWAA</sequence>
<reference evidence="2" key="2">
    <citation type="submission" date="2020-09" db="EMBL/GenBank/DDBJ databases">
        <authorList>
            <person name="Sun Q."/>
            <person name="Zhou Y."/>
        </authorList>
    </citation>
    <scope>NUCLEOTIDE SEQUENCE</scope>
    <source>
        <strain evidence="2">CGMCC 1.15330</strain>
    </source>
</reference>
<dbReference type="Pfam" id="PF13899">
    <property type="entry name" value="Thioredoxin_7"/>
    <property type="match status" value="1"/>
</dbReference>
<evidence type="ECO:0000256" key="1">
    <source>
        <dbReference type="SAM" id="SignalP"/>
    </source>
</evidence>
<comment type="caution">
    <text evidence="2">The sequence shown here is derived from an EMBL/GenBank/DDBJ whole genome shotgun (WGS) entry which is preliminary data.</text>
</comment>
<dbReference type="SUPFAM" id="SSF52833">
    <property type="entry name" value="Thioredoxin-like"/>
    <property type="match status" value="1"/>
</dbReference>